<evidence type="ECO:0000259" key="1">
    <source>
        <dbReference type="Pfam" id="PF20150"/>
    </source>
</evidence>
<proteinExistence type="predicted"/>
<gene>
    <name evidence="2" type="ORF">B0I36DRAFT_319725</name>
</gene>
<dbReference type="OrthoDB" id="3473305at2759"/>
<evidence type="ECO:0000313" key="3">
    <source>
        <dbReference type="Proteomes" id="UP000756346"/>
    </source>
</evidence>
<sequence length="112" mass="12370">MTTTTTNMASSLFPALPTELRVQLWSFAVMHPRRILLDAQKLVLGPAWLSKTPASAVVHACQEARANAPYAKAFRPRWGAWPGLGTPEPNLSSTWLSWSPRARATSELIRSD</sequence>
<dbReference type="EMBL" id="JAGTJQ010000004">
    <property type="protein sequence ID" value="KAH7032610.1"/>
    <property type="molecule type" value="Genomic_DNA"/>
</dbReference>
<reference evidence="2" key="1">
    <citation type="journal article" date="2021" name="Nat. Commun.">
        <title>Genetic determinants of endophytism in the Arabidopsis root mycobiome.</title>
        <authorList>
            <person name="Mesny F."/>
            <person name="Miyauchi S."/>
            <person name="Thiergart T."/>
            <person name="Pickel B."/>
            <person name="Atanasova L."/>
            <person name="Karlsson M."/>
            <person name="Huettel B."/>
            <person name="Barry K.W."/>
            <person name="Haridas S."/>
            <person name="Chen C."/>
            <person name="Bauer D."/>
            <person name="Andreopoulos W."/>
            <person name="Pangilinan J."/>
            <person name="LaButti K."/>
            <person name="Riley R."/>
            <person name="Lipzen A."/>
            <person name="Clum A."/>
            <person name="Drula E."/>
            <person name="Henrissat B."/>
            <person name="Kohler A."/>
            <person name="Grigoriev I.V."/>
            <person name="Martin F.M."/>
            <person name="Hacquard S."/>
        </authorList>
    </citation>
    <scope>NUCLEOTIDE SEQUENCE</scope>
    <source>
        <strain evidence="2">MPI-CAGE-CH-0230</strain>
    </source>
</reference>
<keyword evidence="3" id="KW-1185">Reference proteome</keyword>
<evidence type="ECO:0000313" key="2">
    <source>
        <dbReference type="EMBL" id="KAH7032610.1"/>
    </source>
</evidence>
<comment type="caution">
    <text evidence="2">The sequence shown here is derived from an EMBL/GenBank/DDBJ whole genome shotgun (WGS) entry which is preliminary data.</text>
</comment>
<dbReference type="InterPro" id="IPR045518">
    <property type="entry name" value="2EXR"/>
</dbReference>
<name>A0A9P8Y5T8_9PEZI</name>
<protein>
    <recommendedName>
        <fullName evidence="1">2EXR domain-containing protein</fullName>
    </recommendedName>
</protein>
<dbReference type="Pfam" id="PF20150">
    <property type="entry name" value="2EXR"/>
    <property type="match status" value="1"/>
</dbReference>
<dbReference type="RefSeq" id="XP_046013442.1">
    <property type="nucleotide sequence ID" value="XM_046153448.1"/>
</dbReference>
<organism evidence="2 3">
    <name type="scientific">Microdochium trichocladiopsis</name>
    <dbReference type="NCBI Taxonomy" id="1682393"/>
    <lineage>
        <taxon>Eukaryota</taxon>
        <taxon>Fungi</taxon>
        <taxon>Dikarya</taxon>
        <taxon>Ascomycota</taxon>
        <taxon>Pezizomycotina</taxon>
        <taxon>Sordariomycetes</taxon>
        <taxon>Xylariomycetidae</taxon>
        <taxon>Xylariales</taxon>
        <taxon>Microdochiaceae</taxon>
        <taxon>Microdochium</taxon>
    </lineage>
</organism>
<dbReference type="Proteomes" id="UP000756346">
    <property type="component" value="Unassembled WGS sequence"/>
</dbReference>
<accession>A0A9P8Y5T8</accession>
<feature type="domain" description="2EXR" evidence="1">
    <location>
        <begin position="12"/>
        <end position="77"/>
    </location>
</feature>
<dbReference type="AlphaFoldDB" id="A0A9P8Y5T8"/>
<dbReference type="GeneID" id="70182994"/>